<feature type="compositionally biased region" description="Polar residues" evidence="1">
    <location>
        <begin position="432"/>
        <end position="479"/>
    </location>
</feature>
<feature type="compositionally biased region" description="Pro residues" evidence="1">
    <location>
        <begin position="26"/>
        <end position="39"/>
    </location>
</feature>
<name>A0A2S5BHZ4_9BASI</name>
<proteinExistence type="predicted"/>
<sequence>MAATASAPIRIQRPTGAPHILVSSPPSRPVSPGPPPPSPASVSRVVAPRRAVFDLRSSSPLSPSAGDKTLLRAQLERAKQNRVLLRSGKKARPLSQRELRRLAAEENGESSPAGTVDGETTGSLTPLSLSDSDRASTVGLIGCIEGMLSAEESPQPMQRPRVSTDSFPVDSDTAATPTGTVPPESAASSDNAASAEQSPANSPPRSMSRPPLSHRISRTAPTTPSISPTSHISTLLSRRPSVKVDLSTAFATGLVVSASGSGSTASARQALGKTHSLPPGSAVSATTSLPGSRRSSVPSSPLLTPLKLPFSRPPSLPSPKASTPRRRHLSAGGSTSSATSPISPPAKQSVMSSDPRDLTLQFTRRNRPDIGPRTLSTSSVSSLLFARRTSHPELEEDCETTEPDDGSEADDNADTTQTGPFFEPSVFASPPLYTSATSYKSTGPSRAGSTSYWSIHSSASSQHTRAPTASSIASTQSRISEAGSPGHRRSDSALSKSRSPAKIVPQPTGLVQAIPLSPVVPLDAAWLPGPLPPQPSQLSLAHPARMVQQHQQQKWLAPPREAASASVKASAGVDLQKLRREQLARRRAVEADELNGDDSSSETAPADDEAEVVAADEPPALGRASPAQERKEASSWEDEHPVGGPSRAVGAVAPGATKPGGRRSPLLLRRTSAKRGGARL</sequence>
<feature type="compositionally biased region" description="Low complexity" evidence="1">
    <location>
        <begin position="185"/>
        <end position="234"/>
    </location>
</feature>
<dbReference type="AlphaFoldDB" id="A0A2S5BHZ4"/>
<feature type="region of interest" description="Disordered" evidence="1">
    <location>
        <begin position="79"/>
        <end position="132"/>
    </location>
</feature>
<feature type="compositionally biased region" description="Acidic residues" evidence="1">
    <location>
        <begin position="591"/>
        <end position="611"/>
    </location>
</feature>
<accession>A0A2S5BHZ4</accession>
<feature type="compositionally biased region" description="Basic residues" evidence="1">
    <location>
        <begin position="671"/>
        <end position="680"/>
    </location>
</feature>
<gene>
    <name evidence="2" type="ORF">BMF94_0584</name>
</gene>
<reference evidence="2 3" key="1">
    <citation type="journal article" date="2018" name="Front. Microbiol.">
        <title>Prospects for Fungal Bioremediation of Acidic Radioactive Waste Sites: Characterization and Genome Sequence of Rhodotorula taiwanensis MD1149.</title>
        <authorList>
            <person name="Tkavc R."/>
            <person name="Matrosova V.Y."/>
            <person name="Grichenko O.E."/>
            <person name="Gostincar C."/>
            <person name="Volpe R.P."/>
            <person name="Klimenkova P."/>
            <person name="Gaidamakova E.K."/>
            <person name="Zhou C.E."/>
            <person name="Stewart B.J."/>
            <person name="Lyman M.G."/>
            <person name="Malfatti S.A."/>
            <person name="Rubinfeld B."/>
            <person name="Courtot M."/>
            <person name="Singh J."/>
            <person name="Dalgard C.L."/>
            <person name="Hamilton T."/>
            <person name="Frey K.G."/>
            <person name="Gunde-Cimerman N."/>
            <person name="Dugan L."/>
            <person name="Daly M.J."/>
        </authorList>
    </citation>
    <scope>NUCLEOTIDE SEQUENCE [LARGE SCALE GENOMIC DNA]</scope>
    <source>
        <strain evidence="2 3">MD1149</strain>
    </source>
</reference>
<feature type="region of interest" description="Disordered" evidence="1">
    <location>
        <begin position="1"/>
        <end position="44"/>
    </location>
</feature>
<feature type="compositionally biased region" description="Low complexity" evidence="1">
    <location>
        <begin position="258"/>
        <end position="267"/>
    </location>
</feature>
<dbReference type="Proteomes" id="UP000237144">
    <property type="component" value="Unassembled WGS sequence"/>
</dbReference>
<feature type="compositionally biased region" description="Polar residues" evidence="1">
    <location>
        <begin position="109"/>
        <end position="130"/>
    </location>
</feature>
<dbReference type="STRING" id="741276.A0A2S5BHZ4"/>
<dbReference type="EMBL" id="PJQD01000005">
    <property type="protein sequence ID" value="POY76387.1"/>
    <property type="molecule type" value="Genomic_DNA"/>
</dbReference>
<feature type="compositionally biased region" description="Low complexity" evidence="1">
    <location>
        <begin position="374"/>
        <end position="384"/>
    </location>
</feature>
<feature type="region of interest" description="Disordered" evidence="1">
    <location>
        <begin position="258"/>
        <end position="510"/>
    </location>
</feature>
<feature type="compositionally biased region" description="Basic and acidic residues" evidence="1">
    <location>
        <begin position="95"/>
        <end position="104"/>
    </location>
</feature>
<evidence type="ECO:0000313" key="2">
    <source>
        <dbReference type="EMBL" id="POY76387.1"/>
    </source>
</evidence>
<feature type="compositionally biased region" description="Low complexity" evidence="1">
    <location>
        <begin position="562"/>
        <end position="571"/>
    </location>
</feature>
<feature type="compositionally biased region" description="Basic and acidic residues" evidence="1">
    <location>
        <begin position="576"/>
        <end position="590"/>
    </location>
</feature>
<feature type="compositionally biased region" description="Basic and acidic residues" evidence="1">
    <location>
        <begin position="628"/>
        <end position="641"/>
    </location>
</feature>
<organism evidence="2 3">
    <name type="scientific">Rhodotorula taiwanensis</name>
    <dbReference type="NCBI Taxonomy" id="741276"/>
    <lineage>
        <taxon>Eukaryota</taxon>
        <taxon>Fungi</taxon>
        <taxon>Dikarya</taxon>
        <taxon>Basidiomycota</taxon>
        <taxon>Pucciniomycotina</taxon>
        <taxon>Microbotryomycetes</taxon>
        <taxon>Sporidiobolales</taxon>
        <taxon>Sporidiobolaceae</taxon>
        <taxon>Rhodotorula</taxon>
    </lineage>
</organism>
<keyword evidence="3" id="KW-1185">Reference proteome</keyword>
<evidence type="ECO:0000256" key="1">
    <source>
        <dbReference type="SAM" id="MobiDB-lite"/>
    </source>
</evidence>
<comment type="caution">
    <text evidence="2">The sequence shown here is derived from an EMBL/GenBank/DDBJ whole genome shotgun (WGS) entry which is preliminary data.</text>
</comment>
<feature type="region of interest" description="Disordered" evidence="1">
    <location>
        <begin position="523"/>
        <end position="680"/>
    </location>
</feature>
<dbReference type="OrthoDB" id="2529778at2759"/>
<evidence type="ECO:0000313" key="3">
    <source>
        <dbReference type="Proteomes" id="UP000237144"/>
    </source>
</evidence>
<feature type="compositionally biased region" description="Low complexity" evidence="1">
    <location>
        <begin position="288"/>
        <end position="310"/>
    </location>
</feature>
<feature type="compositionally biased region" description="Low complexity" evidence="1">
    <location>
        <begin position="330"/>
        <end position="341"/>
    </location>
</feature>
<feature type="region of interest" description="Disordered" evidence="1">
    <location>
        <begin position="149"/>
        <end position="240"/>
    </location>
</feature>
<protein>
    <submittedName>
        <fullName evidence="2">Uncharacterized protein</fullName>
    </submittedName>
</protein>
<feature type="compositionally biased region" description="Acidic residues" evidence="1">
    <location>
        <begin position="394"/>
        <end position="413"/>
    </location>
</feature>